<organism evidence="2 3">
    <name type="scientific">Pygocentrus nattereri</name>
    <name type="common">Red-bellied piranha</name>
    <dbReference type="NCBI Taxonomy" id="42514"/>
    <lineage>
        <taxon>Eukaryota</taxon>
        <taxon>Metazoa</taxon>
        <taxon>Chordata</taxon>
        <taxon>Craniata</taxon>
        <taxon>Vertebrata</taxon>
        <taxon>Euteleostomi</taxon>
        <taxon>Actinopterygii</taxon>
        <taxon>Neopterygii</taxon>
        <taxon>Teleostei</taxon>
        <taxon>Ostariophysi</taxon>
        <taxon>Characiformes</taxon>
        <taxon>Characoidei</taxon>
        <taxon>Pygocentrus</taxon>
    </lineage>
</organism>
<name>A0AAR2M2Z2_PYGNA</name>
<proteinExistence type="predicted"/>
<dbReference type="AlphaFoldDB" id="A0AAR2M2Z2"/>
<evidence type="ECO:0000256" key="1">
    <source>
        <dbReference type="SAM" id="SignalP"/>
    </source>
</evidence>
<protein>
    <submittedName>
        <fullName evidence="2">Uncharacterized protein</fullName>
    </submittedName>
</protein>
<reference evidence="2" key="2">
    <citation type="submission" date="2025-08" db="UniProtKB">
        <authorList>
            <consortium name="Ensembl"/>
        </authorList>
    </citation>
    <scope>IDENTIFICATION</scope>
</reference>
<accession>A0AAR2M2Z2</accession>
<evidence type="ECO:0000313" key="2">
    <source>
        <dbReference type="Ensembl" id="ENSPNAP00000081317.1"/>
    </source>
</evidence>
<keyword evidence="3" id="KW-1185">Reference proteome</keyword>
<feature type="signal peptide" evidence="1">
    <location>
        <begin position="1"/>
        <end position="25"/>
    </location>
</feature>
<reference evidence="2 3" key="1">
    <citation type="submission" date="2020-10" db="EMBL/GenBank/DDBJ databases">
        <title>Pygocentrus nattereri (red-bellied piranha) genome, fPygNat1, primary haplotype.</title>
        <authorList>
            <person name="Myers G."/>
            <person name="Meyer A."/>
            <person name="Karagic N."/>
            <person name="Pippel M."/>
            <person name="Winkler S."/>
            <person name="Tracey A."/>
            <person name="Wood J."/>
            <person name="Formenti G."/>
            <person name="Howe K."/>
            <person name="Fedrigo O."/>
            <person name="Jarvis E.D."/>
        </authorList>
    </citation>
    <scope>NUCLEOTIDE SEQUENCE [LARGE SCALE GENOMIC DNA]</scope>
</reference>
<sequence length="43" mass="4860">MPFCLFHSFSLSLFVAVGCVHNVLSSRKTDLESIFRVMTVINI</sequence>
<evidence type="ECO:0000313" key="3">
    <source>
        <dbReference type="Proteomes" id="UP001501920"/>
    </source>
</evidence>
<reference evidence="2" key="3">
    <citation type="submission" date="2025-09" db="UniProtKB">
        <authorList>
            <consortium name="Ensembl"/>
        </authorList>
    </citation>
    <scope>IDENTIFICATION</scope>
</reference>
<keyword evidence="1" id="KW-0732">Signal</keyword>
<feature type="chain" id="PRO_5043400646" evidence="1">
    <location>
        <begin position="26"/>
        <end position="43"/>
    </location>
</feature>
<dbReference type="Proteomes" id="UP001501920">
    <property type="component" value="Chromosome 20"/>
</dbReference>
<dbReference type="Ensembl" id="ENSPNAT00000050318.1">
    <property type="protein sequence ID" value="ENSPNAP00000081317.1"/>
    <property type="gene ID" value="ENSPNAG00000035266.1"/>
</dbReference>